<dbReference type="WBParaSite" id="L893_g15031.t1">
    <property type="protein sequence ID" value="L893_g15031.t1"/>
    <property type="gene ID" value="L893_g15031"/>
</dbReference>
<sequence length="338" mass="39285">MRSQDRTKTKCCSCAKCLCCKQGNGHKRKPDEMSVTDSSMGSGYESIPDVCTEDCPVEVPQKKPSKLKKEVESTLCQRHPKPDTQGPTGYDNPELLDAANKGKERQQQKEKIVRDLKTLQKEWWKQKKSRAKKASVFKDDPEERSLSDTGCFNRRNNRELMSVWSAFDLSNPENAQLRRSYPDPHRKKKDSESDTVYEKVDPDSLKEPPTSGAMGKQTDDSEPLGSMPGEFYLGTMKLADAQKAVTEHESFKFYHRLPSKDFDNEDYSHMRDHLSLWIVFLNDEGRFCHYIVRQDRDNNGRMKWGIRNYSENPKKFDRFQELLKYYINNPKEIDTSRK</sequence>
<feature type="region of interest" description="Disordered" evidence="1">
    <location>
        <begin position="123"/>
        <end position="152"/>
    </location>
</feature>
<organism evidence="2 3">
    <name type="scientific">Steinernema glaseri</name>
    <dbReference type="NCBI Taxonomy" id="37863"/>
    <lineage>
        <taxon>Eukaryota</taxon>
        <taxon>Metazoa</taxon>
        <taxon>Ecdysozoa</taxon>
        <taxon>Nematoda</taxon>
        <taxon>Chromadorea</taxon>
        <taxon>Rhabditida</taxon>
        <taxon>Tylenchina</taxon>
        <taxon>Panagrolaimomorpha</taxon>
        <taxon>Strongyloidoidea</taxon>
        <taxon>Steinernematidae</taxon>
        <taxon>Steinernema</taxon>
    </lineage>
</organism>
<feature type="compositionally biased region" description="Basic residues" evidence="1">
    <location>
        <begin position="126"/>
        <end position="135"/>
    </location>
</feature>
<feature type="compositionally biased region" description="Basic and acidic residues" evidence="1">
    <location>
        <begin position="100"/>
        <end position="111"/>
    </location>
</feature>
<dbReference type="PANTHER" id="PTHR31128:SF9">
    <property type="entry name" value="DUF3444 DOMAIN-CONTAINING PROTEIN-RELATED"/>
    <property type="match status" value="1"/>
</dbReference>
<evidence type="ECO:0000256" key="1">
    <source>
        <dbReference type="SAM" id="MobiDB-lite"/>
    </source>
</evidence>
<keyword evidence="2" id="KW-1185">Reference proteome</keyword>
<accession>A0A1I7YCU2</accession>
<dbReference type="Proteomes" id="UP000095287">
    <property type="component" value="Unplaced"/>
</dbReference>
<feature type="region of interest" description="Disordered" evidence="1">
    <location>
        <begin position="61"/>
        <end position="111"/>
    </location>
</feature>
<evidence type="ECO:0000313" key="2">
    <source>
        <dbReference type="Proteomes" id="UP000095287"/>
    </source>
</evidence>
<dbReference type="PANTHER" id="PTHR31128">
    <property type="entry name" value="PROTEIN CBR-CLEC-135-RELATED"/>
    <property type="match status" value="1"/>
</dbReference>
<feature type="region of interest" description="Disordered" evidence="1">
    <location>
        <begin position="24"/>
        <end position="44"/>
    </location>
</feature>
<reference evidence="3" key="1">
    <citation type="submission" date="2016-11" db="UniProtKB">
        <authorList>
            <consortium name="WormBaseParasite"/>
        </authorList>
    </citation>
    <scope>IDENTIFICATION</scope>
</reference>
<dbReference type="AlphaFoldDB" id="A0A1I7YCU2"/>
<feature type="compositionally biased region" description="Basic and acidic residues" evidence="1">
    <location>
        <begin position="180"/>
        <end position="206"/>
    </location>
</feature>
<evidence type="ECO:0000313" key="3">
    <source>
        <dbReference type="WBParaSite" id="L893_g15031.t1"/>
    </source>
</evidence>
<name>A0A1I7YCU2_9BILA</name>
<feature type="region of interest" description="Disordered" evidence="1">
    <location>
        <begin position="175"/>
        <end position="226"/>
    </location>
</feature>
<feature type="compositionally biased region" description="Basic and acidic residues" evidence="1">
    <location>
        <begin position="136"/>
        <end position="146"/>
    </location>
</feature>
<proteinExistence type="predicted"/>
<protein>
    <submittedName>
        <fullName evidence="3">SH2 domain-containing protein</fullName>
    </submittedName>
</protein>